<dbReference type="EMBL" id="BKCJ011618771">
    <property type="protein sequence ID" value="GFD44291.1"/>
    <property type="molecule type" value="Genomic_DNA"/>
</dbReference>
<feature type="non-terminal residue" evidence="2">
    <location>
        <position position="51"/>
    </location>
</feature>
<name>A0A699WI12_TANCI</name>
<organism evidence="2">
    <name type="scientific">Tanacetum cinerariifolium</name>
    <name type="common">Dalmatian daisy</name>
    <name type="synonym">Chrysanthemum cinerariifolium</name>
    <dbReference type="NCBI Taxonomy" id="118510"/>
    <lineage>
        <taxon>Eukaryota</taxon>
        <taxon>Viridiplantae</taxon>
        <taxon>Streptophyta</taxon>
        <taxon>Embryophyta</taxon>
        <taxon>Tracheophyta</taxon>
        <taxon>Spermatophyta</taxon>
        <taxon>Magnoliopsida</taxon>
        <taxon>eudicotyledons</taxon>
        <taxon>Gunneridae</taxon>
        <taxon>Pentapetalae</taxon>
        <taxon>asterids</taxon>
        <taxon>campanulids</taxon>
        <taxon>Asterales</taxon>
        <taxon>Asteraceae</taxon>
        <taxon>Asteroideae</taxon>
        <taxon>Anthemideae</taxon>
        <taxon>Anthemidinae</taxon>
        <taxon>Tanacetum</taxon>
    </lineage>
</organism>
<reference evidence="2" key="1">
    <citation type="journal article" date="2019" name="Sci. Rep.">
        <title>Draft genome of Tanacetum cinerariifolium, the natural source of mosquito coil.</title>
        <authorList>
            <person name="Yamashiro T."/>
            <person name="Shiraishi A."/>
            <person name="Satake H."/>
            <person name="Nakayama K."/>
        </authorList>
    </citation>
    <scope>NUCLEOTIDE SEQUENCE</scope>
</reference>
<protein>
    <submittedName>
        <fullName evidence="2">Uncharacterized protein</fullName>
    </submittedName>
</protein>
<evidence type="ECO:0000256" key="1">
    <source>
        <dbReference type="SAM" id="MobiDB-lite"/>
    </source>
</evidence>
<proteinExistence type="predicted"/>
<gene>
    <name evidence="2" type="ORF">Tci_916260</name>
</gene>
<comment type="caution">
    <text evidence="2">The sequence shown here is derived from an EMBL/GenBank/DDBJ whole genome shotgun (WGS) entry which is preliminary data.</text>
</comment>
<feature type="region of interest" description="Disordered" evidence="1">
    <location>
        <begin position="22"/>
        <end position="51"/>
    </location>
</feature>
<sequence length="51" mass="5542">MPSKSAPLTQAAIRRMIKENVNTAERARQANVRNDARGSRPIRGQDAAPAV</sequence>
<accession>A0A699WI12</accession>
<dbReference type="AlphaFoldDB" id="A0A699WI12"/>
<evidence type="ECO:0000313" key="2">
    <source>
        <dbReference type="EMBL" id="GFD44291.1"/>
    </source>
</evidence>